<accession>A0A4S2H178</accession>
<organism evidence="2 3">
    <name type="scientific">Marinicauda algicola</name>
    <dbReference type="NCBI Taxonomy" id="2029849"/>
    <lineage>
        <taxon>Bacteria</taxon>
        <taxon>Pseudomonadati</taxon>
        <taxon>Pseudomonadota</taxon>
        <taxon>Alphaproteobacteria</taxon>
        <taxon>Maricaulales</taxon>
        <taxon>Maricaulaceae</taxon>
        <taxon>Marinicauda</taxon>
    </lineage>
</organism>
<dbReference type="EMBL" id="SRXW01000002">
    <property type="protein sequence ID" value="TGY89236.1"/>
    <property type="molecule type" value="Genomic_DNA"/>
</dbReference>
<sequence length="262" mass="27813">MLDLISADGRIDHPLQAAGFVLVAVLAAASLAVAGLNALARDPARTTREFARPEAAFTLAMLVLAVLQIGHARGVPNLFLFRPEVGDGGLVEHLTVALMLLPLGFLAWRLAARRAGRIRLPVALAAAAAGFVLAGEEISWGQHWLGYVPPEVVRETNLQEEFNLHNYIAPTTMEAIYFAAALALLALSANLDALVRSPVRARSLLALKALVALGAVLMAHHVFQEVAELAVILAAAWIYAGLDRGALTLRSRPLAGLALRPA</sequence>
<evidence type="ECO:0000313" key="3">
    <source>
        <dbReference type="Proteomes" id="UP000308054"/>
    </source>
</evidence>
<dbReference type="AlphaFoldDB" id="A0A4S2H178"/>
<keyword evidence="1" id="KW-0472">Membrane</keyword>
<dbReference type="Proteomes" id="UP000308054">
    <property type="component" value="Unassembled WGS sequence"/>
</dbReference>
<feature type="transmembrane region" description="Helical" evidence="1">
    <location>
        <begin position="51"/>
        <end position="70"/>
    </location>
</feature>
<evidence type="ECO:0000313" key="2">
    <source>
        <dbReference type="EMBL" id="TGY89236.1"/>
    </source>
</evidence>
<evidence type="ECO:0000256" key="1">
    <source>
        <dbReference type="SAM" id="Phobius"/>
    </source>
</evidence>
<gene>
    <name evidence="2" type="ORF">E5163_08950</name>
</gene>
<keyword evidence="1" id="KW-1133">Transmembrane helix</keyword>
<feature type="transmembrane region" description="Helical" evidence="1">
    <location>
        <begin position="175"/>
        <end position="193"/>
    </location>
</feature>
<comment type="caution">
    <text evidence="2">The sequence shown here is derived from an EMBL/GenBank/DDBJ whole genome shotgun (WGS) entry which is preliminary data.</text>
</comment>
<keyword evidence="3" id="KW-1185">Reference proteome</keyword>
<feature type="transmembrane region" description="Helical" evidence="1">
    <location>
        <begin position="20"/>
        <end position="39"/>
    </location>
</feature>
<keyword evidence="1" id="KW-0812">Transmembrane</keyword>
<dbReference type="RefSeq" id="WP_135995776.1">
    <property type="nucleotide sequence ID" value="NZ_CP071057.1"/>
</dbReference>
<feature type="transmembrane region" description="Helical" evidence="1">
    <location>
        <begin position="90"/>
        <end position="111"/>
    </location>
</feature>
<dbReference type="OrthoDB" id="7067875at2"/>
<reference evidence="2 3" key="1">
    <citation type="journal article" date="2017" name="Int. J. Syst. Evol. Microbiol.">
        <title>Marinicauda algicola sp. nov., isolated from a marine red alga Rhodosorus marinus.</title>
        <authorList>
            <person name="Jeong S.E."/>
            <person name="Jeon S.H."/>
            <person name="Chun B.H."/>
            <person name="Kim D.W."/>
            <person name="Jeon C.O."/>
        </authorList>
    </citation>
    <scope>NUCLEOTIDE SEQUENCE [LARGE SCALE GENOMIC DNA]</scope>
    <source>
        <strain evidence="2 3">JCM 31718</strain>
    </source>
</reference>
<proteinExistence type="predicted"/>
<name>A0A4S2H178_9PROT</name>
<feature type="transmembrane region" description="Helical" evidence="1">
    <location>
        <begin position="205"/>
        <end position="223"/>
    </location>
</feature>
<feature type="transmembrane region" description="Helical" evidence="1">
    <location>
        <begin position="118"/>
        <end position="135"/>
    </location>
</feature>
<protein>
    <submittedName>
        <fullName evidence="2">Uncharacterized protein</fullName>
    </submittedName>
</protein>